<dbReference type="InterPro" id="IPR053040">
    <property type="entry name" value="LRR-containing_protein_71"/>
</dbReference>
<protein>
    <submittedName>
        <fullName evidence="1">Uncharacterized protein</fullName>
    </submittedName>
</protein>
<evidence type="ECO:0000313" key="1">
    <source>
        <dbReference type="EMBL" id="CAF5164610.1"/>
    </source>
</evidence>
<dbReference type="InterPro" id="IPR001611">
    <property type="entry name" value="Leu-rich_rpt"/>
</dbReference>
<reference evidence="1" key="1">
    <citation type="submission" date="2021-02" db="EMBL/GenBank/DDBJ databases">
        <authorList>
            <person name="Nowell W R."/>
        </authorList>
    </citation>
    <scope>NUCLEOTIDE SEQUENCE</scope>
</reference>
<dbReference type="InterPro" id="IPR032675">
    <property type="entry name" value="LRR_dom_sf"/>
</dbReference>
<dbReference type="Pfam" id="PF00560">
    <property type="entry name" value="LRR_1"/>
    <property type="match status" value="1"/>
</dbReference>
<name>A0A8S3GJ36_9BILA</name>
<dbReference type="PANTHER" id="PTHR46984:SF1">
    <property type="entry name" value="LEUCINE-RICH REPEAT-CONTAINING PROTEIN 71"/>
    <property type="match status" value="1"/>
</dbReference>
<dbReference type="AlphaFoldDB" id="A0A8S3GJ36"/>
<dbReference type="EMBL" id="CAJOBH010270699">
    <property type="protein sequence ID" value="CAF5164610.1"/>
    <property type="molecule type" value="Genomic_DNA"/>
</dbReference>
<dbReference type="Pfam" id="PF13516">
    <property type="entry name" value="LRR_6"/>
    <property type="match status" value="3"/>
</dbReference>
<sequence length="117" mass="13003">MLGLNANAITDEGAKYLADMLKTNTKLIFLRLSKNEISDQGVQLLADALSRHNKTLESIDISSNKFVTDRSINCISRMIKMNESLSSLNISDCSLSENAKQNFRALTQSNDGFILFI</sequence>
<accession>A0A8S3GJ36</accession>
<evidence type="ECO:0000313" key="2">
    <source>
        <dbReference type="Proteomes" id="UP000681967"/>
    </source>
</evidence>
<dbReference type="Gene3D" id="3.80.10.10">
    <property type="entry name" value="Ribonuclease Inhibitor"/>
    <property type="match status" value="1"/>
</dbReference>
<dbReference type="Proteomes" id="UP000681967">
    <property type="component" value="Unassembled WGS sequence"/>
</dbReference>
<gene>
    <name evidence="1" type="ORF">BYL167_LOCUS75553</name>
</gene>
<dbReference type="PANTHER" id="PTHR46984">
    <property type="entry name" value="LEUCINE-RICH REPEAT-CONTAINING PROTEIN 71"/>
    <property type="match status" value="1"/>
</dbReference>
<proteinExistence type="predicted"/>
<organism evidence="1 2">
    <name type="scientific">Rotaria magnacalcarata</name>
    <dbReference type="NCBI Taxonomy" id="392030"/>
    <lineage>
        <taxon>Eukaryota</taxon>
        <taxon>Metazoa</taxon>
        <taxon>Spiralia</taxon>
        <taxon>Gnathifera</taxon>
        <taxon>Rotifera</taxon>
        <taxon>Eurotatoria</taxon>
        <taxon>Bdelloidea</taxon>
        <taxon>Philodinida</taxon>
        <taxon>Philodinidae</taxon>
        <taxon>Rotaria</taxon>
    </lineage>
</organism>
<dbReference type="SMART" id="SM00368">
    <property type="entry name" value="LRR_RI"/>
    <property type="match status" value="3"/>
</dbReference>
<dbReference type="SUPFAM" id="SSF52047">
    <property type="entry name" value="RNI-like"/>
    <property type="match status" value="1"/>
</dbReference>
<comment type="caution">
    <text evidence="1">The sequence shown here is derived from an EMBL/GenBank/DDBJ whole genome shotgun (WGS) entry which is preliminary data.</text>
</comment>